<reference evidence="1" key="1">
    <citation type="submission" date="2014-11" db="EMBL/GenBank/DDBJ databases">
        <authorList>
            <person name="Amaro Gonzalez C."/>
        </authorList>
    </citation>
    <scope>NUCLEOTIDE SEQUENCE</scope>
</reference>
<dbReference type="AlphaFoldDB" id="A0A0E9Q722"/>
<proteinExistence type="predicted"/>
<reference evidence="1" key="2">
    <citation type="journal article" date="2015" name="Fish Shellfish Immunol.">
        <title>Early steps in the European eel (Anguilla anguilla)-Vibrio vulnificus interaction in the gills: Role of the RtxA13 toxin.</title>
        <authorList>
            <person name="Callol A."/>
            <person name="Pajuelo D."/>
            <person name="Ebbesson L."/>
            <person name="Teles M."/>
            <person name="MacKenzie S."/>
            <person name="Amaro C."/>
        </authorList>
    </citation>
    <scope>NUCLEOTIDE SEQUENCE</scope>
</reference>
<sequence length="35" mass="4055">MSCKPIKYSPLTEFNVNFKPKMHVSSLTHHNEPLV</sequence>
<name>A0A0E9Q722_ANGAN</name>
<protein>
    <submittedName>
        <fullName evidence="1">Uncharacterized protein</fullName>
    </submittedName>
</protein>
<organism evidence="1">
    <name type="scientific">Anguilla anguilla</name>
    <name type="common">European freshwater eel</name>
    <name type="synonym">Muraena anguilla</name>
    <dbReference type="NCBI Taxonomy" id="7936"/>
    <lineage>
        <taxon>Eukaryota</taxon>
        <taxon>Metazoa</taxon>
        <taxon>Chordata</taxon>
        <taxon>Craniata</taxon>
        <taxon>Vertebrata</taxon>
        <taxon>Euteleostomi</taxon>
        <taxon>Actinopterygii</taxon>
        <taxon>Neopterygii</taxon>
        <taxon>Teleostei</taxon>
        <taxon>Anguilliformes</taxon>
        <taxon>Anguillidae</taxon>
        <taxon>Anguilla</taxon>
    </lineage>
</organism>
<accession>A0A0E9Q722</accession>
<dbReference type="EMBL" id="GBXM01096033">
    <property type="protein sequence ID" value="JAH12544.1"/>
    <property type="molecule type" value="Transcribed_RNA"/>
</dbReference>
<evidence type="ECO:0000313" key="1">
    <source>
        <dbReference type="EMBL" id="JAH12544.1"/>
    </source>
</evidence>